<name>A0A366KYN6_9SPHI</name>
<dbReference type="AlphaFoldDB" id="A0A366KYN6"/>
<organism evidence="1 2">
    <name type="scientific">Pedobacter miscanthi</name>
    <dbReference type="NCBI Taxonomy" id="2259170"/>
    <lineage>
        <taxon>Bacteria</taxon>
        <taxon>Pseudomonadati</taxon>
        <taxon>Bacteroidota</taxon>
        <taxon>Sphingobacteriia</taxon>
        <taxon>Sphingobacteriales</taxon>
        <taxon>Sphingobacteriaceae</taxon>
        <taxon>Pedobacter</taxon>
    </lineage>
</organism>
<dbReference type="Proteomes" id="UP000252081">
    <property type="component" value="Unassembled WGS sequence"/>
</dbReference>
<sequence>MIHLPTKQHHQAPARLSVAGALRQIERAFLGADGDEYNATYYPHQEVTDLLRAYSIHKTALAPGDQPKCNYCESRIEHAATLQVEHYRPKAKVEAGENDNVETSGYFWLGLEWTNLLLACPKCNGKDAKGNKFPIAGIRAVPHNPVQRAGRVLSLVRTDCLTNCLVLQQELPILLNPEVDHPENCLTFNILGHIRGIGNDAYRADKSAEIYRLNRDELQINRKKVWDAIKNDINVDIGGHQANFLTEDGLRFRFRALAAKLIKRKEASEEYTLWGRFLNTEIALMLTYLDAFYRNLFIEEYNDVLANQP</sequence>
<evidence type="ECO:0008006" key="3">
    <source>
        <dbReference type="Google" id="ProtNLM"/>
    </source>
</evidence>
<protein>
    <recommendedName>
        <fullName evidence="3">TIGR02646 family protein</fullName>
    </recommendedName>
</protein>
<dbReference type="RefSeq" id="WP_113949261.1">
    <property type="nucleotide sequence ID" value="NZ_QNQU01000010.1"/>
</dbReference>
<evidence type="ECO:0000313" key="2">
    <source>
        <dbReference type="Proteomes" id="UP000252081"/>
    </source>
</evidence>
<dbReference type="EMBL" id="QNQU01000010">
    <property type="protein sequence ID" value="RBQ06698.1"/>
    <property type="molecule type" value="Genomic_DNA"/>
</dbReference>
<reference evidence="1 2" key="1">
    <citation type="submission" date="2018-07" db="EMBL/GenBank/DDBJ databases">
        <title>A draft genome of a endophytic bacteria, a new species of Pedobacter.</title>
        <authorList>
            <person name="Zhang Z.D."/>
            <person name="Chen Z.J."/>
        </authorList>
    </citation>
    <scope>NUCLEOTIDE SEQUENCE [LARGE SCALE GENOMIC DNA]</scope>
    <source>
        <strain evidence="1 2">RS10</strain>
    </source>
</reference>
<dbReference type="OrthoDB" id="5918473at2"/>
<dbReference type="Gene3D" id="1.10.30.50">
    <property type="match status" value="1"/>
</dbReference>
<gene>
    <name evidence="1" type="ORF">DRW42_13005</name>
</gene>
<keyword evidence="2" id="KW-1185">Reference proteome</keyword>
<evidence type="ECO:0000313" key="1">
    <source>
        <dbReference type="EMBL" id="RBQ06698.1"/>
    </source>
</evidence>
<comment type="caution">
    <text evidence="1">The sequence shown here is derived from an EMBL/GenBank/DDBJ whole genome shotgun (WGS) entry which is preliminary data.</text>
</comment>
<accession>A0A366KYN6</accession>
<proteinExistence type="predicted"/>